<proteinExistence type="predicted"/>
<keyword evidence="1" id="KW-0812">Transmembrane</keyword>
<dbReference type="OrthoDB" id="5313079at2759"/>
<organism evidence="2 3">
    <name type="scientific">Lophiostoma macrostomum CBS 122681</name>
    <dbReference type="NCBI Taxonomy" id="1314788"/>
    <lineage>
        <taxon>Eukaryota</taxon>
        <taxon>Fungi</taxon>
        <taxon>Dikarya</taxon>
        <taxon>Ascomycota</taxon>
        <taxon>Pezizomycotina</taxon>
        <taxon>Dothideomycetes</taxon>
        <taxon>Pleosporomycetidae</taxon>
        <taxon>Pleosporales</taxon>
        <taxon>Lophiostomataceae</taxon>
        <taxon>Lophiostoma</taxon>
    </lineage>
</organism>
<name>A0A6A6T695_9PLEO</name>
<dbReference type="InterPro" id="IPR036305">
    <property type="entry name" value="RGS_sf"/>
</dbReference>
<evidence type="ECO:0000313" key="3">
    <source>
        <dbReference type="Proteomes" id="UP000799324"/>
    </source>
</evidence>
<dbReference type="InterPro" id="IPR044926">
    <property type="entry name" value="RGS_subdomain_2"/>
</dbReference>
<evidence type="ECO:0000313" key="2">
    <source>
        <dbReference type="EMBL" id="KAF2655192.1"/>
    </source>
</evidence>
<protein>
    <recommendedName>
        <fullName evidence="4">RGS domain-containing protein</fullName>
    </recommendedName>
</protein>
<evidence type="ECO:0000256" key="1">
    <source>
        <dbReference type="SAM" id="Phobius"/>
    </source>
</evidence>
<dbReference type="Proteomes" id="UP000799324">
    <property type="component" value="Unassembled WGS sequence"/>
</dbReference>
<feature type="transmembrane region" description="Helical" evidence="1">
    <location>
        <begin position="12"/>
        <end position="33"/>
    </location>
</feature>
<dbReference type="SUPFAM" id="SSF48097">
    <property type="entry name" value="Regulator of G-protein signaling, RGS"/>
    <property type="match status" value="1"/>
</dbReference>
<feature type="transmembrane region" description="Helical" evidence="1">
    <location>
        <begin position="144"/>
        <end position="164"/>
    </location>
</feature>
<sequence length="582" mass="65595">MVHLKVDALGAVYLAIAAVWTVTLAAGMLFLWHHRSLPCLQIRRLPLVFAAVSSLHVYGFMAMISYVMAPNYPCNVEFWIMSIYLPYGIAMFHAANSQFLYIASRQRQYARMNDLRDQKLGIEEKSRIQKIVRGSNQAGGIDRMMVRIGIGLGVQLVLTFFVFFGSKKFHPGYGIFEYTIKGTGEEQRKHCVKGWEWWLSIVWQFFWAWIYAPYILWKSRGIRDVHGWRIQTICCCLVGLPASPLWIAGLYAPAMATVSKYIPPPTWIGMSIFFMEIFTVAFPIFQVLKTQSLRQETLDAIASWEKRQRGGENSSDATSTIAVSDYRSGKSVAFSRTTTIPSSPTTDKVAARKSSFESQKSDMFTMVALENALRMNADPLLQFAALKDFSGENVSFLTHIQEWTRGWSVARIPTAEERHKQFVAAVRIYAHFVSLEFSEFPINISSREAKHLHQVFGAAASILLRRGSVCSNDATPFDDPAPDSSSTTDLKSGINLSTLGRANLQSVIRMTALGKDESLADFCIPEIFGPEIFDSAKKEIKYLVLTNTWPKFVTAGFESNSRMGERDVPDAKWWQGRSLCSV</sequence>
<gene>
    <name evidence="2" type="ORF">K491DRAFT_716420</name>
</gene>
<keyword evidence="3" id="KW-1185">Reference proteome</keyword>
<keyword evidence="1" id="KW-1133">Transmembrane helix</keyword>
<feature type="transmembrane region" description="Helical" evidence="1">
    <location>
        <begin position="267"/>
        <end position="288"/>
    </location>
</feature>
<dbReference type="AlphaFoldDB" id="A0A6A6T695"/>
<feature type="transmembrane region" description="Helical" evidence="1">
    <location>
        <begin position="197"/>
        <end position="216"/>
    </location>
</feature>
<reference evidence="2" key="1">
    <citation type="journal article" date="2020" name="Stud. Mycol.">
        <title>101 Dothideomycetes genomes: a test case for predicting lifestyles and emergence of pathogens.</title>
        <authorList>
            <person name="Haridas S."/>
            <person name="Albert R."/>
            <person name="Binder M."/>
            <person name="Bloem J."/>
            <person name="Labutti K."/>
            <person name="Salamov A."/>
            <person name="Andreopoulos B."/>
            <person name="Baker S."/>
            <person name="Barry K."/>
            <person name="Bills G."/>
            <person name="Bluhm B."/>
            <person name="Cannon C."/>
            <person name="Castanera R."/>
            <person name="Culley D."/>
            <person name="Daum C."/>
            <person name="Ezra D."/>
            <person name="Gonzalez J."/>
            <person name="Henrissat B."/>
            <person name="Kuo A."/>
            <person name="Liang C."/>
            <person name="Lipzen A."/>
            <person name="Lutzoni F."/>
            <person name="Magnuson J."/>
            <person name="Mondo S."/>
            <person name="Nolan M."/>
            <person name="Ohm R."/>
            <person name="Pangilinan J."/>
            <person name="Park H.-J."/>
            <person name="Ramirez L."/>
            <person name="Alfaro M."/>
            <person name="Sun H."/>
            <person name="Tritt A."/>
            <person name="Yoshinaga Y."/>
            <person name="Zwiers L.-H."/>
            <person name="Turgeon B."/>
            <person name="Goodwin S."/>
            <person name="Spatafora J."/>
            <person name="Crous P."/>
            <person name="Grigoriev I."/>
        </authorList>
    </citation>
    <scope>NUCLEOTIDE SEQUENCE</scope>
    <source>
        <strain evidence="2">CBS 122681</strain>
    </source>
</reference>
<feature type="transmembrane region" description="Helical" evidence="1">
    <location>
        <begin position="78"/>
        <end position="103"/>
    </location>
</feature>
<accession>A0A6A6T695</accession>
<evidence type="ECO:0008006" key="4">
    <source>
        <dbReference type="Google" id="ProtNLM"/>
    </source>
</evidence>
<dbReference type="Gene3D" id="1.10.167.10">
    <property type="entry name" value="Regulator of G-protein Signalling 4, domain 2"/>
    <property type="match status" value="1"/>
</dbReference>
<dbReference type="EMBL" id="MU004352">
    <property type="protein sequence ID" value="KAF2655192.1"/>
    <property type="molecule type" value="Genomic_DNA"/>
</dbReference>
<feature type="transmembrane region" description="Helical" evidence="1">
    <location>
        <begin position="228"/>
        <end position="247"/>
    </location>
</feature>
<keyword evidence="1" id="KW-0472">Membrane</keyword>
<feature type="transmembrane region" description="Helical" evidence="1">
    <location>
        <begin position="45"/>
        <end position="66"/>
    </location>
</feature>